<evidence type="ECO:0000256" key="3">
    <source>
        <dbReference type="ARBA" id="ARBA00022692"/>
    </source>
</evidence>
<feature type="repeat" description="WD" evidence="7">
    <location>
        <begin position="800"/>
        <end position="841"/>
    </location>
</feature>
<feature type="repeat" description="WD" evidence="7">
    <location>
        <begin position="513"/>
        <end position="547"/>
    </location>
</feature>
<feature type="repeat" description="WD" evidence="7">
    <location>
        <begin position="1431"/>
        <end position="1472"/>
    </location>
</feature>
<feature type="repeat" description="WD" evidence="7">
    <location>
        <begin position="47"/>
        <end position="88"/>
    </location>
</feature>
<dbReference type="PROSITE" id="PS50082">
    <property type="entry name" value="WD_REPEATS_2"/>
    <property type="match status" value="20"/>
</dbReference>
<dbReference type="InterPro" id="IPR036322">
    <property type="entry name" value="WD40_repeat_dom_sf"/>
</dbReference>
<feature type="repeat" description="WD" evidence="7">
    <location>
        <begin position="716"/>
        <end position="757"/>
    </location>
</feature>
<comment type="subcellular location">
    <subcellularLocation>
        <location evidence="1">Membrane</location>
        <topology evidence="1">Multi-pass membrane protein</topology>
    </subcellularLocation>
</comment>
<feature type="repeat" description="WD" evidence="7">
    <location>
        <begin position="1347"/>
        <end position="1388"/>
    </location>
</feature>
<feature type="repeat" description="WD" evidence="7">
    <location>
        <begin position="758"/>
        <end position="799"/>
    </location>
</feature>
<evidence type="ECO:0000259" key="9">
    <source>
        <dbReference type="Pfam" id="PF00520"/>
    </source>
</evidence>
<feature type="domain" description="WD repeat-containing protein 54 beta-propeller" evidence="10">
    <location>
        <begin position="397"/>
        <end position="471"/>
    </location>
</feature>
<feature type="repeat" description="WD" evidence="7">
    <location>
        <begin position="1009"/>
        <end position="1050"/>
    </location>
</feature>
<feature type="transmembrane region" description="Helical" evidence="8">
    <location>
        <begin position="1907"/>
        <end position="1926"/>
    </location>
</feature>
<dbReference type="Pfam" id="PF21031">
    <property type="entry name" value="WDR54"/>
    <property type="match status" value="1"/>
</dbReference>
<feature type="repeat" description="WD" evidence="7">
    <location>
        <begin position="465"/>
        <end position="506"/>
    </location>
</feature>
<comment type="caution">
    <text evidence="11">The sequence shown here is derived from an EMBL/GenBank/DDBJ whole genome shotgun (WGS) entry which is preliminary data.</text>
</comment>
<feature type="transmembrane region" description="Helical" evidence="8">
    <location>
        <begin position="1809"/>
        <end position="1829"/>
    </location>
</feature>
<keyword evidence="2 7" id="KW-0853">WD repeat</keyword>
<dbReference type="Gene3D" id="2.130.10.10">
    <property type="entry name" value="YVTN repeat-like/Quinoprotein amine dehydrogenase"/>
    <property type="match status" value="9"/>
</dbReference>
<feature type="repeat" description="WD" evidence="7">
    <location>
        <begin position="423"/>
        <end position="464"/>
    </location>
</feature>
<keyword evidence="6 8" id="KW-0472">Membrane</keyword>
<dbReference type="InterPro" id="IPR049546">
    <property type="entry name" value="WDR54_beta_prop"/>
</dbReference>
<dbReference type="PRINTS" id="PR00320">
    <property type="entry name" value="GPROTEINBRPT"/>
</dbReference>
<evidence type="ECO:0000256" key="6">
    <source>
        <dbReference type="ARBA" id="ARBA00023136"/>
    </source>
</evidence>
<feature type="repeat" description="WD" evidence="7">
    <location>
        <begin position="213"/>
        <end position="254"/>
    </location>
</feature>
<dbReference type="Pfam" id="PF00520">
    <property type="entry name" value="Ion_trans"/>
    <property type="match status" value="1"/>
</dbReference>
<keyword evidence="12" id="KW-1185">Reference proteome</keyword>
<dbReference type="InterPro" id="IPR015943">
    <property type="entry name" value="WD40/YVTN_repeat-like_dom_sf"/>
</dbReference>
<feature type="transmembrane region" description="Helical" evidence="8">
    <location>
        <begin position="1963"/>
        <end position="1985"/>
    </location>
</feature>
<sequence length="2113" mass="239327">MDQSASESFALASSQTLSASQVQSTENKLSYENLISLQVSSLRGGELKGHSSPIIFVALSSLNNLIASCDASNKIKLWDLINRKNISTIVEHSLPVGIFFLQNGSNLLVALKSGMINDWNTLTGSLESTSQSQFKLITAAAIIDGGSTLALAGENKIQIVKTKSLEIECEFLGQNEKINCLSFIQNSYLLVSGESDSILRIWNFAERCEVSQLEGHEAEINCITVSPNGSLMMSFSNDSTMILWDLSTKIQIFKSSTSNFFINSMVFSEDSEKIIMACNEHSVKIWDVSNKCIDHVIHQGQGSVKAIAITPSSETIVAGYDDSKVRILNTQDKRCEKTIYLGDFELNCADMSRDYKYLACGAKDGNLVIWNMVQNELHKKVHFYEGYFNSMDLTADDKILVAGGGNGEVNIYNIEKKKLIYSIQAHSAAVWAVAITTNQKYIISGGEDNVAKLWKLSDKTEKGVFVGHYDCINAVDSTNDSKYVITGSEDNSVKVWNLKSKEEVFSLDCESKVLCLKWYEPKKWIISGSRDYLIRIWDFNTQSLHIMFKGHTSTVRSFFISANKQYLLSCGYDSMIYVWNLEEEKEMFSIDSNSGWLRAVTMTSDNKYIITSGSSGVLKIWTFEEQNIVVNTKVNCDSTRFLMLTKDDKYLIATGTEGYIRIIDLASKQEYSVLHQMPNQINTLKINSKFNLIAAGHENSSVCIYYIKTKKKRTILLGHTDKVNCLKLMCSDKFIISGSSDNTIKVWNIMARTCESTFAGHTGSVVSLAVSNDNSIIASGSADFSIKIWNFSKRTLELTLPSHANIILSLVFGNNGKYLYSGCSDKSIIAWNITEKKEEFKLQGQHGNVASITLSDDEKHIISGNYKSIVVWNIKSRKEEFELPGHLGLINYVAITHDLKTIYSASQDCSAKKWNLIPKRMRNTVQRKKSTVYSFASNPDWAHFYTVTNDGFFNVFSSKTFKLENKYSLSKKKILTVYVSDDENMAVCGCQNGSTFIFHLGEHITYFKFNKQSKSINNVSLSHDKTKVIIIAENKVISLWDIKSKKLEKEFIGHKAKVTHTIFLKNKNYLISSSEDWRVKVWNIETEKDEHTFICEEVANCISVNLEESLLAVGIIHSYIRIWDLTSMSDSFLLRGHNDSVNSLVFSKKHKTLLSGSSDYSVILWDLEKQEIIRQISFNIAGIFCIGFVTENLVMTTSNDNTVKIFDTNTGKQFITPQNFSGNITGLTTLYYNNLLISCSDMKTLNFYDIGKSMDCDTFFTSFIGMCICPSKDEKCLYIGTKDGDIYEFNIESQRNEISIKGHSSWISDLCITEGFDTPGTSWLVSASEDKTIKVWNMESKALEFTLSGHTRCVNEVAVVNKRSCIVSCSSDKTVRLWDIKDRKELFIFTGHTAAVLTIATTSDENYAISGSEDCSVRIWNLQTLRLDIIFTEHTGSVTSIVSCRNSEFIVSGDVDGNVIIWNLHEKRHEYKMPTFPMPIKKLALTPSNDQLIIAYEDKICIVPTKLISDNKSLMKKKFSTEDGNFDIEFSDGSLSSIKSSTDNYEKNVIWEPYNNFDSVAQDLVAFYSVIDALKSKTYSCSEHAAEITFTKSKYTLAHIFAFTGQTAYLKSIMNNKFVLKTDIFGHSPVYYGIIKKSQTCVDAILDYLVADERKSDNSLYESSIYALRNDFCLIISNSSCILHLFLQNLLVTSKTVFMKTSEKLPLFRFDSHHIPVYKDFLTDVGQENLVRLQYIPFSLPYILGSNESIEFSEAIVDCENNAIFSTPVIQHFIQYQWDSLYYWVAGNSMLLFLNLLFLILVICLGNNITELIIVFLCINVLLFLWEFIQFFSSGLSYFCDVWNLLDVCRLIATFTYIIIQFFEDDYPYLSWIMVILNFVRGLTAFRMFDGTRFYVNLILRSIKAMLNFFIMFTYSTFTLSLLLIISREQKTIDFNNLWMDSYALNFGGYDASSVNYPTLESIVFIVGTLVNVVLMLNLLISILGDSYSEFQEEKYEVDYRLKAELTLEIQGMFFWVGSSNEKKVFQVLSSPNEEENAESIDAKIKMLKHTFEKNLHSLNSGQDDISDKVRNSSKVMTDKIDGIENRVSSLEEKMDLMHGDIQEILKCLKGKN</sequence>
<evidence type="ECO:0000256" key="8">
    <source>
        <dbReference type="SAM" id="Phobius"/>
    </source>
</evidence>
<evidence type="ECO:0000313" key="11">
    <source>
        <dbReference type="EMBL" id="OMJ78158.1"/>
    </source>
</evidence>
<dbReference type="SUPFAM" id="SSF50978">
    <property type="entry name" value="WD40 repeat-like"/>
    <property type="match status" value="6"/>
</dbReference>
<dbReference type="InterPro" id="IPR020472">
    <property type="entry name" value="WD40_PAC1"/>
</dbReference>
<feature type="repeat" description="WD" evidence="7">
    <location>
        <begin position="1134"/>
        <end position="1175"/>
    </location>
</feature>
<feature type="repeat" description="WD" evidence="7">
    <location>
        <begin position="171"/>
        <end position="212"/>
    </location>
</feature>
<dbReference type="PANTHER" id="PTHR19848:SF8">
    <property type="entry name" value="F-BOX AND WD REPEAT DOMAIN CONTAINING 7"/>
    <property type="match status" value="1"/>
</dbReference>
<dbReference type="InterPro" id="IPR019775">
    <property type="entry name" value="WD40_repeat_CS"/>
</dbReference>
<evidence type="ECO:0000256" key="1">
    <source>
        <dbReference type="ARBA" id="ARBA00004141"/>
    </source>
</evidence>
<dbReference type="CDD" id="cd00200">
    <property type="entry name" value="WD40"/>
    <property type="match status" value="5"/>
</dbReference>
<feature type="repeat" description="WD" evidence="7">
    <location>
        <begin position="262"/>
        <end position="290"/>
    </location>
</feature>
<feature type="repeat" description="WD" evidence="7">
    <location>
        <begin position="1300"/>
        <end position="1346"/>
    </location>
</feature>
<dbReference type="GO" id="GO:0005216">
    <property type="term" value="F:monoatomic ion channel activity"/>
    <property type="evidence" value="ECO:0007669"/>
    <property type="project" value="InterPro"/>
</dbReference>
<reference evidence="11 12" key="1">
    <citation type="submission" date="2016-11" db="EMBL/GenBank/DDBJ databases">
        <title>The macronuclear genome of Stentor coeruleus: a giant cell with tiny introns.</title>
        <authorList>
            <person name="Slabodnick M."/>
            <person name="Ruby J.G."/>
            <person name="Reiff S.B."/>
            <person name="Swart E.C."/>
            <person name="Gosai S."/>
            <person name="Prabakaran S."/>
            <person name="Witkowska E."/>
            <person name="Larue G.E."/>
            <person name="Fisher S."/>
            <person name="Freeman R.M."/>
            <person name="Gunawardena J."/>
            <person name="Chu W."/>
            <person name="Stover N.A."/>
            <person name="Gregory B.D."/>
            <person name="Nowacki M."/>
            <person name="Derisi J."/>
            <person name="Roy S.W."/>
            <person name="Marshall W.F."/>
            <person name="Sood P."/>
        </authorList>
    </citation>
    <scope>NUCLEOTIDE SEQUENCE [LARGE SCALE GENOMIC DNA]</scope>
    <source>
        <strain evidence="11">WM001</strain>
    </source>
</reference>
<feature type="repeat" description="WD" evidence="7">
    <location>
        <begin position="1051"/>
        <end position="1092"/>
    </location>
</feature>
<feature type="repeat" description="WD" evidence="7">
    <location>
        <begin position="590"/>
        <end position="631"/>
    </location>
</feature>
<dbReference type="OrthoDB" id="63070at2759"/>
<dbReference type="Proteomes" id="UP000187209">
    <property type="component" value="Unassembled WGS sequence"/>
</dbReference>
<protein>
    <submittedName>
        <fullName evidence="11">Uncharacterized protein</fullName>
    </submittedName>
</protein>
<keyword evidence="4" id="KW-0677">Repeat</keyword>
<evidence type="ECO:0000256" key="2">
    <source>
        <dbReference type="ARBA" id="ARBA00022574"/>
    </source>
</evidence>
<evidence type="ECO:0000259" key="10">
    <source>
        <dbReference type="Pfam" id="PF21031"/>
    </source>
</evidence>
<evidence type="ECO:0000256" key="7">
    <source>
        <dbReference type="PROSITE-ProRule" id="PRU00221"/>
    </source>
</evidence>
<name>A0A1R2BN18_9CILI</name>
<organism evidence="11 12">
    <name type="scientific">Stentor coeruleus</name>
    <dbReference type="NCBI Taxonomy" id="5963"/>
    <lineage>
        <taxon>Eukaryota</taxon>
        <taxon>Sar</taxon>
        <taxon>Alveolata</taxon>
        <taxon>Ciliophora</taxon>
        <taxon>Postciliodesmatophora</taxon>
        <taxon>Heterotrichea</taxon>
        <taxon>Heterotrichida</taxon>
        <taxon>Stentoridae</taxon>
        <taxon>Stentor</taxon>
    </lineage>
</organism>
<feature type="transmembrane region" description="Helical" evidence="8">
    <location>
        <begin position="1781"/>
        <end position="1803"/>
    </location>
</feature>
<feature type="transmembrane region" description="Helical" evidence="8">
    <location>
        <begin position="1869"/>
        <end position="1886"/>
    </location>
</feature>
<dbReference type="SMART" id="SM00320">
    <property type="entry name" value="WD40"/>
    <property type="match status" value="32"/>
</dbReference>
<feature type="repeat" description="WD" evidence="7">
    <location>
        <begin position="548"/>
        <end position="589"/>
    </location>
</feature>
<dbReference type="PROSITE" id="PS50294">
    <property type="entry name" value="WD_REPEATS_REGION"/>
    <property type="match status" value="15"/>
</dbReference>
<keyword evidence="5 8" id="KW-1133">Transmembrane helix</keyword>
<proteinExistence type="predicted"/>
<keyword evidence="3 8" id="KW-0812">Transmembrane</keyword>
<feature type="repeat" description="WD" evidence="7">
    <location>
        <begin position="883"/>
        <end position="916"/>
    </location>
</feature>
<dbReference type="PROSITE" id="PS00678">
    <property type="entry name" value="WD_REPEATS_1"/>
    <property type="match status" value="13"/>
</dbReference>
<feature type="repeat" description="WD" evidence="7">
    <location>
        <begin position="1389"/>
        <end position="1424"/>
    </location>
</feature>
<dbReference type="EMBL" id="MPUH01000536">
    <property type="protein sequence ID" value="OMJ78158.1"/>
    <property type="molecule type" value="Genomic_DNA"/>
</dbReference>
<evidence type="ECO:0000256" key="5">
    <source>
        <dbReference type="ARBA" id="ARBA00022989"/>
    </source>
</evidence>
<dbReference type="Pfam" id="PF00400">
    <property type="entry name" value="WD40"/>
    <property type="match status" value="17"/>
</dbReference>
<dbReference type="PANTHER" id="PTHR19848">
    <property type="entry name" value="WD40 REPEAT PROTEIN"/>
    <property type="match status" value="1"/>
</dbReference>
<dbReference type="InterPro" id="IPR001680">
    <property type="entry name" value="WD40_rpt"/>
</dbReference>
<evidence type="ECO:0000256" key="4">
    <source>
        <dbReference type="ARBA" id="ARBA00022737"/>
    </source>
</evidence>
<gene>
    <name evidence="11" type="ORF">SteCoe_22092</name>
</gene>
<feature type="domain" description="Ion transport" evidence="9">
    <location>
        <begin position="1790"/>
        <end position="1995"/>
    </location>
</feature>
<dbReference type="GO" id="GO:0016020">
    <property type="term" value="C:membrane"/>
    <property type="evidence" value="ECO:0007669"/>
    <property type="project" value="UniProtKB-SubCell"/>
</dbReference>
<evidence type="ECO:0000313" key="12">
    <source>
        <dbReference type="Proteomes" id="UP000187209"/>
    </source>
</evidence>
<dbReference type="InterPro" id="IPR005821">
    <property type="entry name" value="Ion_trans_dom"/>
</dbReference>
<accession>A0A1R2BN18</accession>